<keyword evidence="3" id="KW-1185">Reference proteome</keyword>
<feature type="compositionally biased region" description="Low complexity" evidence="1">
    <location>
        <begin position="25"/>
        <end position="37"/>
    </location>
</feature>
<gene>
    <name evidence="2" type="ORF">CCUS01_11415</name>
</gene>
<sequence>MERVVRSNKRAKSDSVTSPRGRQTSAESVAPKAPASVSRAVAVAVY</sequence>
<organism evidence="2 3">
    <name type="scientific">Colletotrichum cuscutae</name>
    <dbReference type="NCBI Taxonomy" id="1209917"/>
    <lineage>
        <taxon>Eukaryota</taxon>
        <taxon>Fungi</taxon>
        <taxon>Dikarya</taxon>
        <taxon>Ascomycota</taxon>
        <taxon>Pezizomycotina</taxon>
        <taxon>Sordariomycetes</taxon>
        <taxon>Hypocreomycetidae</taxon>
        <taxon>Glomerellales</taxon>
        <taxon>Glomerellaceae</taxon>
        <taxon>Colletotrichum</taxon>
        <taxon>Colletotrichum acutatum species complex</taxon>
    </lineage>
</organism>
<dbReference type="EMBL" id="MPDP01000303">
    <property type="protein sequence ID" value="KAK1450875.1"/>
    <property type="molecule type" value="Genomic_DNA"/>
</dbReference>
<proteinExistence type="predicted"/>
<evidence type="ECO:0000313" key="3">
    <source>
        <dbReference type="Proteomes" id="UP001239213"/>
    </source>
</evidence>
<evidence type="ECO:0000313" key="2">
    <source>
        <dbReference type="EMBL" id="KAK1450875.1"/>
    </source>
</evidence>
<evidence type="ECO:0000256" key="1">
    <source>
        <dbReference type="SAM" id="MobiDB-lite"/>
    </source>
</evidence>
<reference evidence="2" key="1">
    <citation type="submission" date="2016-11" db="EMBL/GenBank/DDBJ databases">
        <title>The genome sequence of Colletotrichum cuscutae.</title>
        <authorList>
            <person name="Baroncelli R."/>
        </authorList>
    </citation>
    <scope>NUCLEOTIDE SEQUENCE</scope>
    <source>
        <strain evidence="2">IMI 304802</strain>
    </source>
</reference>
<feature type="compositionally biased region" description="Polar residues" evidence="1">
    <location>
        <begin position="14"/>
        <end position="24"/>
    </location>
</feature>
<accession>A0AAI9XK41</accession>
<feature type="region of interest" description="Disordered" evidence="1">
    <location>
        <begin position="1"/>
        <end position="37"/>
    </location>
</feature>
<dbReference type="Proteomes" id="UP001239213">
    <property type="component" value="Unassembled WGS sequence"/>
</dbReference>
<name>A0AAI9XK41_9PEZI</name>
<dbReference type="AlphaFoldDB" id="A0AAI9XK41"/>
<protein>
    <submittedName>
        <fullName evidence="2">Uncharacterized protein</fullName>
    </submittedName>
</protein>
<feature type="compositionally biased region" description="Basic residues" evidence="1">
    <location>
        <begin position="1"/>
        <end position="10"/>
    </location>
</feature>
<comment type="caution">
    <text evidence="2">The sequence shown here is derived from an EMBL/GenBank/DDBJ whole genome shotgun (WGS) entry which is preliminary data.</text>
</comment>